<comment type="caution">
    <text evidence="1">The sequence shown here is derived from an EMBL/GenBank/DDBJ whole genome shotgun (WGS) entry which is preliminary data.</text>
</comment>
<evidence type="ECO:0000313" key="2">
    <source>
        <dbReference type="Proteomes" id="UP000555448"/>
    </source>
</evidence>
<proteinExistence type="predicted"/>
<reference evidence="1 2" key="1">
    <citation type="submission" date="2020-08" db="EMBL/GenBank/DDBJ databases">
        <title>Functional genomics of gut bacteria from endangered species of beetles.</title>
        <authorList>
            <person name="Carlos-Shanley C."/>
        </authorList>
    </citation>
    <scope>NUCLEOTIDE SEQUENCE [LARGE SCALE GENOMIC DNA]</scope>
    <source>
        <strain evidence="1 2">S00245</strain>
    </source>
</reference>
<dbReference type="Proteomes" id="UP000555448">
    <property type="component" value="Unassembled WGS sequence"/>
</dbReference>
<keyword evidence="2" id="KW-1185">Reference proteome</keyword>
<organism evidence="1 2">
    <name type="scientific">Novosphingobium chloroacetimidivorans</name>
    <dbReference type="NCBI Taxonomy" id="1428314"/>
    <lineage>
        <taxon>Bacteria</taxon>
        <taxon>Pseudomonadati</taxon>
        <taxon>Pseudomonadota</taxon>
        <taxon>Alphaproteobacteria</taxon>
        <taxon>Sphingomonadales</taxon>
        <taxon>Sphingomonadaceae</taxon>
        <taxon>Novosphingobium</taxon>
    </lineage>
</organism>
<dbReference type="EMBL" id="JACHLR010000004">
    <property type="protein sequence ID" value="MBB4858116.1"/>
    <property type="molecule type" value="Genomic_DNA"/>
</dbReference>
<gene>
    <name evidence="1" type="ORF">HNO88_001430</name>
</gene>
<protein>
    <submittedName>
        <fullName evidence="1">Uncharacterized protein</fullName>
    </submittedName>
</protein>
<accession>A0A7W7K8F1</accession>
<evidence type="ECO:0000313" key="1">
    <source>
        <dbReference type="EMBL" id="MBB4858116.1"/>
    </source>
</evidence>
<name>A0A7W7K8F1_9SPHN</name>
<dbReference type="AlphaFoldDB" id="A0A7W7K8F1"/>
<sequence length="47" mass="5291">MRLKSGATFKLAGRYDDAPVKPDGMRRFSLRAYTLMIDEVLPGLFDA</sequence>